<sequence>MRNITSLSALAVSCAVLSTPSLGSFFDDADGQFDMGHHIAENAVGFLPVPIVITEPAVGYGGGLVGVFMHETEEQKQQRKQAALTSLDGGAQLMPAAITAVGAAGTQNGSWFAFAGHRHTWHGDTIRYIGGVGGGQMNLNIYQDIDFPGFGPVLPPIQDTFSFNTQTSGVAMLQQLQFRIAKTPLMLGVKQLASYTTVESDNTVVSKLLDLTIGNKEVTSGLGLLAEYDTRNNLFYPTDGYKVSSEYMVYDSKLGSDSNYTKWNVAGEGYVPLNDKWTLGFAGNYDKFDTKDEFVAPTTKPYIKLRGVSSFRYQGDQVATAQTQVTYDIDHRWKVSAFYGAGVAKMDSQYSDNQSVGAYGAGFRYQIARRYGLHMGVDIARSDDEGAFYITLGSGF</sequence>
<evidence type="ECO:0000256" key="3">
    <source>
        <dbReference type="SAM" id="SignalP"/>
    </source>
</evidence>
<reference evidence="5" key="1">
    <citation type="submission" date="2023-01" db="EMBL/GenBank/DDBJ databases">
        <title>Vibrio sp. CB1-14 genome sequencing.</title>
        <authorList>
            <person name="Otstavnykh N."/>
            <person name="Isaeva M."/>
            <person name="Meleshko D."/>
        </authorList>
    </citation>
    <scope>NUCLEOTIDE SEQUENCE</scope>
    <source>
        <strain evidence="5">CB1-14</strain>
    </source>
</reference>
<feature type="signal peptide" evidence="3">
    <location>
        <begin position="1"/>
        <end position="23"/>
    </location>
</feature>
<feature type="domain" description="Bacterial surface antigen (D15)" evidence="4">
    <location>
        <begin position="210"/>
        <end position="284"/>
    </location>
</feature>
<protein>
    <submittedName>
        <fullName evidence="5">BamA/TamA family outer membrane protein</fullName>
    </submittedName>
</protein>
<dbReference type="EMBL" id="CP115921">
    <property type="protein sequence ID" value="XCD18734.1"/>
    <property type="molecule type" value="Genomic_DNA"/>
</dbReference>
<accession>A0AAU8BQS1</accession>
<evidence type="ECO:0000259" key="4">
    <source>
        <dbReference type="Pfam" id="PF01103"/>
    </source>
</evidence>
<name>A0AAU8BQS1_9VIBR</name>
<feature type="chain" id="PRO_5043694907" evidence="3">
    <location>
        <begin position="24"/>
        <end position="396"/>
    </location>
</feature>
<organism evidence="5">
    <name type="scientific">Vibrio chaetopteri</name>
    <dbReference type="NCBI Taxonomy" id="3016528"/>
    <lineage>
        <taxon>Bacteria</taxon>
        <taxon>Pseudomonadati</taxon>
        <taxon>Pseudomonadota</taxon>
        <taxon>Gammaproteobacteria</taxon>
        <taxon>Vibrionales</taxon>
        <taxon>Vibrionaceae</taxon>
        <taxon>Vibrio</taxon>
    </lineage>
</organism>
<gene>
    <name evidence="5" type="ORF">PG915_18470</name>
</gene>
<dbReference type="Pfam" id="PF01103">
    <property type="entry name" value="Omp85"/>
    <property type="match status" value="1"/>
</dbReference>
<dbReference type="GO" id="GO:0019867">
    <property type="term" value="C:outer membrane"/>
    <property type="evidence" value="ECO:0007669"/>
    <property type="project" value="InterPro"/>
</dbReference>
<comment type="subcellular location">
    <subcellularLocation>
        <location evidence="1">Membrane</location>
    </subcellularLocation>
</comment>
<dbReference type="InterPro" id="IPR000184">
    <property type="entry name" value="Bac_surfAg_D15"/>
</dbReference>
<dbReference type="AlphaFoldDB" id="A0AAU8BQS1"/>
<evidence type="ECO:0000313" key="5">
    <source>
        <dbReference type="EMBL" id="XCD18734.1"/>
    </source>
</evidence>
<dbReference type="Gene3D" id="2.40.160.50">
    <property type="entry name" value="membrane protein fhac: a member of the omp85/tpsb transporter family"/>
    <property type="match status" value="1"/>
</dbReference>
<dbReference type="RefSeq" id="WP_353499875.1">
    <property type="nucleotide sequence ID" value="NZ_CP115921.1"/>
</dbReference>
<keyword evidence="3" id="KW-0732">Signal</keyword>
<proteinExistence type="predicted"/>
<evidence type="ECO:0000256" key="2">
    <source>
        <dbReference type="ARBA" id="ARBA00023136"/>
    </source>
</evidence>
<dbReference type="KEGG" id="vck:PG915_18470"/>
<keyword evidence="2" id="KW-0472">Membrane</keyword>
<dbReference type="SUPFAM" id="SSF56935">
    <property type="entry name" value="Porins"/>
    <property type="match status" value="1"/>
</dbReference>
<evidence type="ECO:0000256" key="1">
    <source>
        <dbReference type="ARBA" id="ARBA00004370"/>
    </source>
</evidence>